<dbReference type="InterPro" id="IPR036227">
    <property type="entry name" value="Ribosomal_uL15/eL18_sf"/>
</dbReference>
<comment type="similarity">
    <text evidence="1 4">Belongs to the universal ribosomal protein uL15 family.</text>
</comment>
<evidence type="ECO:0000313" key="7">
    <source>
        <dbReference type="Proteomes" id="UP000677668"/>
    </source>
</evidence>
<comment type="subunit">
    <text evidence="4">Part of the 50S ribosomal subunit.</text>
</comment>
<organism evidence="6 7">
    <name type="scientific">Chloracidobacterium sp. N</name>
    <dbReference type="NCBI Taxonomy" id="2821540"/>
    <lineage>
        <taxon>Bacteria</taxon>
        <taxon>Pseudomonadati</taxon>
        <taxon>Acidobacteriota</taxon>
        <taxon>Terriglobia</taxon>
        <taxon>Terriglobales</taxon>
        <taxon>Acidobacteriaceae</taxon>
        <taxon>Chloracidobacterium</taxon>
        <taxon>Chloracidobacterium aggregatum</taxon>
    </lineage>
</organism>
<evidence type="ECO:0000256" key="1">
    <source>
        <dbReference type="ARBA" id="ARBA00007320"/>
    </source>
</evidence>
<dbReference type="HAMAP" id="MF_01341">
    <property type="entry name" value="Ribosomal_uL15"/>
    <property type="match status" value="1"/>
</dbReference>
<feature type="region of interest" description="Disordered" evidence="5">
    <location>
        <begin position="1"/>
        <end position="73"/>
    </location>
</feature>
<evidence type="ECO:0000313" key="6">
    <source>
        <dbReference type="EMBL" id="QUV93176.1"/>
    </source>
</evidence>
<keyword evidence="4" id="KW-0699">rRNA-binding</keyword>
<dbReference type="EMBL" id="CP072642">
    <property type="protein sequence ID" value="QUV93176.1"/>
    <property type="molecule type" value="Genomic_DNA"/>
</dbReference>
<dbReference type="InterPro" id="IPR005749">
    <property type="entry name" value="Ribosomal_uL15_bac-type"/>
</dbReference>
<feature type="compositionally biased region" description="Gly residues" evidence="5">
    <location>
        <begin position="22"/>
        <end position="34"/>
    </location>
</feature>
<evidence type="ECO:0000256" key="4">
    <source>
        <dbReference type="HAMAP-Rule" id="MF_01341"/>
    </source>
</evidence>
<dbReference type="InterPro" id="IPR030878">
    <property type="entry name" value="Ribosomal_uL15"/>
</dbReference>
<reference evidence="6 7" key="1">
    <citation type="submission" date="2021-03" db="EMBL/GenBank/DDBJ databases">
        <title>Genomic and phenotypic characterization of Chloracidobacterium isolates provides evidence for multiple species.</title>
        <authorList>
            <person name="Saini M.K."/>
            <person name="Costas A.M.G."/>
            <person name="Tank M."/>
            <person name="Bryant D.A."/>
        </authorList>
    </citation>
    <scope>NUCLEOTIDE SEQUENCE [LARGE SCALE GENOMIC DNA]</scope>
    <source>
        <strain evidence="6 7">N</strain>
    </source>
</reference>
<gene>
    <name evidence="4 6" type="primary">rplO</name>
    <name evidence="6" type="ORF">J8C05_07255</name>
</gene>
<keyword evidence="3 4" id="KW-0687">Ribonucleoprotein</keyword>
<dbReference type="GO" id="GO:0005840">
    <property type="term" value="C:ribosome"/>
    <property type="evidence" value="ECO:0007669"/>
    <property type="project" value="UniProtKB-KW"/>
</dbReference>
<keyword evidence="4" id="KW-0694">RNA-binding</keyword>
<protein>
    <recommendedName>
        <fullName evidence="4">Large ribosomal subunit protein uL15</fullName>
    </recommendedName>
</protein>
<comment type="function">
    <text evidence="4">Binds to the 23S rRNA.</text>
</comment>
<feature type="compositionally biased region" description="Basic residues" evidence="5">
    <location>
        <begin position="56"/>
        <end position="65"/>
    </location>
</feature>
<dbReference type="NCBIfam" id="TIGR01071">
    <property type="entry name" value="rplO_bact"/>
    <property type="match status" value="1"/>
</dbReference>
<name>A0ABX8B0S7_9BACT</name>
<dbReference type="Proteomes" id="UP000677668">
    <property type="component" value="Chromosome 1"/>
</dbReference>
<accession>A0ABX8B0S7</accession>
<evidence type="ECO:0000256" key="5">
    <source>
        <dbReference type="SAM" id="MobiDB-lite"/>
    </source>
</evidence>
<dbReference type="PANTHER" id="PTHR12934">
    <property type="entry name" value="50S RIBOSOMAL PROTEIN L15"/>
    <property type="match status" value="1"/>
</dbReference>
<evidence type="ECO:0000256" key="3">
    <source>
        <dbReference type="ARBA" id="ARBA00023274"/>
    </source>
</evidence>
<dbReference type="RefSeq" id="WP_211421581.1">
    <property type="nucleotide sequence ID" value="NZ_CP072642.1"/>
</dbReference>
<sequence>MLSLKSLVCPDRKAKKRIGRGPASGTGKTSGRGVKGQKSRSGFASKRGFEGGQMPLHRRLPKRGFTRPTEKKSKFHTLDIGKLIQHYTSDEQISTKSLVEKGLIKLSSQRFKIIGEIPAGKKVVIEENLTLSTKLRKSVGF</sequence>
<evidence type="ECO:0000256" key="2">
    <source>
        <dbReference type="ARBA" id="ARBA00022980"/>
    </source>
</evidence>
<proteinExistence type="inferred from homology"/>
<keyword evidence="2 4" id="KW-0689">Ribosomal protein</keyword>
<keyword evidence="7" id="KW-1185">Reference proteome</keyword>
<dbReference type="PANTHER" id="PTHR12934:SF11">
    <property type="entry name" value="LARGE RIBOSOMAL SUBUNIT PROTEIN UL15M"/>
    <property type="match status" value="1"/>
</dbReference>
<dbReference type="SUPFAM" id="SSF52080">
    <property type="entry name" value="Ribosomal proteins L15p and L18e"/>
    <property type="match status" value="1"/>
</dbReference>